<reference evidence="2 3" key="1">
    <citation type="submission" date="2015-01" db="EMBL/GenBank/DDBJ databases">
        <title>The Genome Sequence of Exophiala mesophila CBS40295.</title>
        <authorList>
            <consortium name="The Broad Institute Genomics Platform"/>
            <person name="Cuomo C."/>
            <person name="de Hoog S."/>
            <person name="Gorbushina A."/>
            <person name="Stielow B."/>
            <person name="Teixiera M."/>
            <person name="Abouelleil A."/>
            <person name="Chapman S.B."/>
            <person name="Priest M."/>
            <person name="Young S.K."/>
            <person name="Wortman J."/>
            <person name="Nusbaum C."/>
            <person name="Birren B."/>
        </authorList>
    </citation>
    <scope>NUCLEOTIDE SEQUENCE [LARGE SCALE GENOMIC DNA]</scope>
    <source>
        <strain evidence="2 3">CBS 40295</strain>
    </source>
</reference>
<dbReference type="Pfam" id="PF10521">
    <property type="entry name" value="Tti2"/>
    <property type="match status" value="1"/>
</dbReference>
<dbReference type="InterPro" id="IPR018870">
    <property type="entry name" value="Tti2"/>
</dbReference>
<evidence type="ECO:0000313" key="2">
    <source>
        <dbReference type="EMBL" id="KIV92477.1"/>
    </source>
</evidence>
<dbReference type="AlphaFoldDB" id="A0A0D1ZCS1"/>
<dbReference type="OrthoDB" id="6417021at2759"/>
<evidence type="ECO:0000313" key="3">
    <source>
        <dbReference type="Proteomes" id="UP000054302"/>
    </source>
</evidence>
<evidence type="ECO:0000256" key="1">
    <source>
        <dbReference type="ARBA" id="ARBA00034736"/>
    </source>
</evidence>
<dbReference type="GO" id="GO:0110078">
    <property type="term" value="C:TTT Hsp90 cochaperone complex"/>
    <property type="evidence" value="ECO:0007669"/>
    <property type="project" value="InterPro"/>
</dbReference>
<protein>
    <submittedName>
        <fullName evidence="2">Uncharacterized protein</fullName>
    </submittedName>
</protein>
<name>A0A0D1ZCS1_EXOME</name>
<proteinExistence type="inferred from homology"/>
<dbReference type="GO" id="GO:0005829">
    <property type="term" value="C:cytosol"/>
    <property type="evidence" value="ECO:0007669"/>
    <property type="project" value="TreeGrafter"/>
</dbReference>
<dbReference type="PANTHER" id="PTHR32226:SF2">
    <property type="entry name" value="TELO2-INTERACTING PROTEIN 2"/>
    <property type="match status" value="1"/>
</dbReference>
<dbReference type="STRING" id="212818.A0A0D1ZCS1"/>
<sequence>METRQILNVLDNSPPEEAPSITKIRQDALEIISSHSPSEDDSTLPTTLLDLLTQVIKPLFTRTQHPALTATGRKNLLPQQPSIGARFTTPLIDDNLKPWKTPFTFSLLDYILQSYAALPTNLQQPTVESHFHLLIPPILNMIDDSDPTYKANGCQLLHQLCTVLISTTSNILQKTGLADVFIDALRANFMLLPTLTPEDESLLVLTWLYPAFLSTIDARYIKSLDHPTDTFPDRASKDYINRQNHLKLVLRHGVLASLNHLSASQSFTNTISVQLTVFLVRQLPPIINSIGIESVRYLKEILPMMRAGLMDPFVLVASELVLEILSVLETIMTVCGPRIAQKWWAEILRGCVTCWLNCVDEGWPKREALRDVETGLKKVVRRLSGIVDEKEWTDTATQLMDQEEDLKPLFIN</sequence>
<dbReference type="OMA" id="LRANFML"/>
<dbReference type="SUPFAM" id="SSF48371">
    <property type="entry name" value="ARM repeat"/>
    <property type="match status" value="1"/>
</dbReference>
<dbReference type="GeneID" id="27321616"/>
<dbReference type="GO" id="GO:0005634">
    <property type="term" value="C:nucleus"/>
    <property type="evidence" value="ECO:0007669"/>
    <property type="project" value="TreeGrafter"/>
</dbReference>
<dbReference type="InterPro" id="IPR016024">
    <property type="entry name" value="ARM-type_fold"/>
</dbReference>
<organism evidence="2 3">
    <name type="scientific">Exophiala mesophila</name>
    <name type="common">Black yeast-like fungus</name>
    <dbReference type="NCBI Taxonomy" id="212818"/>
    <lineage>
        <taxon>Eukaryota</taxon>
        <taxon>Fungi</taxon>
        <taxon>Dikarya</taxon>
        <taxon>Ascomycota</taxon>
        <taxon>Pezizomycotina</taxon>
        <taxon>Eurotiomycetes</taxon>
        <taxon>Chaetothyriomycetidae</taxon>
        <taxon>Chaetothyriales</taxon>
        <taxon>Herpotrichiellaceae</taxon>
        <taxon>Exophiala</taxon>
    </lineage>
</organism>
<dbReference type="EMBL" id="KN847522">
    <property type="protein sequence ID" value="KIV92477.1"/>
    <property type="molecule type" value="Genomic_DNA"/>
</dbReference>
<keyword evidence="3" id="KW-1185">Reference proteome</keyword>
<dbReference type="RefSeq" id="XP_016224051.1">
    <property type="nucleotide sequence ID" value="XM_016368263.1"/>
</dbReference>
<comment type="similarity">
    <text evidence="1">Belongs to the TTI2 family.</text>
</comment>
<accession>A0A0D1ZCS1</accession>
<dbReference type="HOGENOM" id="CLU_024466_1_0_1"/>
<dbReference type="Proteomes" id="UP000054302">
    <property type="component" value="Unassembled WGS sequence"/>
</dbReference>
<gene>
    <name evidence="2" type="ORF">PV10_03771</name>
</gene>
<dbReference type="VEuPathDB" id="FungiDB:PV10_03771"/>
<dbReference type="PANTHER" id="PTHR32226">
    <property type="entry name" value="TELO2-INTERACTING PROTEIN 2"/>
    <property type="match status" value="1"/>
</dbReference>